<dbReference type="PANTHER" id="PTHR33223">
    <property type="entry name" value="CCHC-TYPE DOMAIN-CONTAINING PROTEIN"/>
    <property type="match status" value="1"/>
</dbReference>
<name>A0A445FD00_GLYSO</name>
<sequence>MVDRGGEGNRPPRRTLGDYAYQQGPKNYNSIVIPPFSNKVVELKPALLSLIGSHPFAGMDHEDPYTHFSTFMELCSTMGASDEDVEAVYLRDFPFSLAGKAKTWLQSYPHKSLNTWEEVEEKLIASGLKPQTKMILDASTGGTMMSKSMEEVIVITDSIAASDYQSHHDRALTQRKGTMELNTQSTILAQSKLLKQQIEALIKQHLVMDNKKMRPIICRTKPYLNKNSKEAVASLN</sequence>
<keyword evidence="2" id="KW-1185">Reference proteome</keyword>
<evidence type="ECO:0008006" key="3">
    <source>
        <dbReference type="Google" id="ProtNLM"/>
    </source>
</evidence>
<comment type="caution">
    <text evidence="1">The sequence shown here is derived from an EMBL/GenBank/DDBJ whole genome shotgun (WGS) entry which is preliminary data.</text>
</comment>
<dbReference type="PANTHER" id="PTHR33223:SF11">
    <property type="entry name" value="ELEMENT PROTEIN, PUTATIVE-RELATED"/>
    <property type="match status" value="1"/>
</dbReference>
<proteinExistence type="predicted"/>
<accession>A0A445FD00</accession>
<evidence type="ECO:0000313" key="2">
    <source>
        <dbReference type="Proteomes" id="UP000289340"/>
    </source>
</evidence>
<evidence type="ECO:0000313" key="1">
    <source>
        <dbReference type="EMBL" id="RZB46716.1"/>
    </source>
</evidence>
<dbReference type="EMBL" id="QZWG01000019">
    <property type="protein sequence ID" value="RZB46716.1"/>
    <property type="molecule type" value="Genomic_DNA"/>
</dbReference>
<gene>
    <name evidence="1" type="ORF">D0Y65_050669</name>
</gene>
<organism evidence="1 2">
    <name type="scientific">Glycine soja</name>
    <name type="common">Wild soybean</name>
    <dbReference type="NCBI Taxonomy" id="3848"/>
    <lineage>
        <taxon>Eukaryota</taxon>
        <taxon>Viridiplantae</taxon>
        <taxon>Streptophyta</taxon>
        <taxon>Embryophyta</taxon>
        <taxon>Tracheophyta</taxon>
        <taxon>Spermatophyta</taxon>
        <taxon>Magnoliopsida</taxon>
        <taxon>eudicotyledons</taxon>
        <taxon>Gunneridae</taxon>
        <taxon>Pentapetalae</taxon>
        <taxon>rosids</taxon>
        <taxon>fabids</taxon>
        <taxon>Fabales</taxon>
        <taxon>Fabaceae</taxon>
        <taxon>Papilionoideae</taxon>
        <taxon>50 kb inversion clade</taxon>
        <taxon>NPAAA clade</taxon>
        <taxon>indigoferoid/millettioid clade</taxon>
        <taxon>Phaseoleae</taxon>
        <taxon>Glycine</taxon>
        <taxon>Glycine subgen. Soja</taxon>
    </lineage>
</organism>
<reference evidence="1 2" key="1">
    <citation type="submission" date="2018-09" db="EMBL/GenBank/DDBJ databases">
        <title>A high-quality reference genome of wild soybean provides a powerful tool to mine soybean genomes.</title>
        <authorList>
            <person name="Xie M."/>
            <person name="Chung C.Y.L."/>
            <person name="Li M.-W."/>
            <person name="Wong F.-L."/>
            <person name="Chan T.-F."/>
            <person name="Lam H.-M."/>
        </authorList>
    </citation>
    <scope>NUCLEOTIDE SEQUENCE [LARGE SCALE GENOMIC DNA]</scope>
    <source>
        <strain evidence="2">cv. W05</strain>
        <tissue evidence="1">Hypocotyl of etiolated seedlings</tissue>
    </source>
</reference>
<dbReference type="AlphaFoldDB" id="A0A445FD00"/>
<dbReference type="Proteomes" id="UP000289340">
    <property type="component" value="Chromosome 19"/>
</dbReference>
<protein>
    <recommendedName>
        <fullName evidence="3">Retrotransposon gag domain-containing protein</fullName>
    </recommendedName>
</protein>